<dbReference type="InterPro" id="IPR008538">
    <property type="entry name" value="Uma2"/>
</dbReference>
<dbReference type="CDD" id="cd06260">
    <property type="entry name" value="DUF820-like"/>
    <property type="match status" value="1"/>
</dbReference>
<dbReference type="EMBL" id="JAASQJ010000001">
    <property type="protein sequence ID" value="NIJ52081.1"/>
    <property type="molecule type" value="Genomic_DNA"/>
</dbReference>
<keyword evidence="3" id="KW-1185">Reference proteome</keyword>
<gene>
    <name evidence="2" type="ORF">FHS68_001237</name>
</gene>
<dbReference type="Gene3D" id="3.90.1570.10">
    <property type="entry name" value="tt1808, chain A"/>
    <property type="match status" value="1"/>
</dbReference>
<feature type="domain" description="Putative restriction endonuclease" evidence="1">
    <location>
        <begin position="11"/>
        <end position="166"/>
    </location>
</feature>
<sequence>MEIIEGTIFYNPERIQIINGEEIMAPSPFLPHQRISGELFAILRAYVKKNKLGEVFVAPLDVILEDGLNSLQPDVFFVSKEKYSILKEWVRGVPDLVIEIVSKNSVKLDTVIKKEVYEHYGVQECWIAFPGKALIEVFELIDGRYQLSGTYQGDQEVCSPLLKGLHFKASAIF</sequence>
<dbReference type="RefSeq" id="WP_167268150.1">
    <property type="nucleotide sequence ID" value="NZ_JAASQJ010000001.1"/>
</dbReference>
<reference evidence="2 3" key="1">
    <citation type="submission" date="2020-03" db="EMBL/GenBank/DDBJ databases">
        <title>Genomic Encyclopedia of Type Strains, Phase IV (KMG-IV): sequencing the most valuable type-strain genomes for metagenomic binning, comparative biology and taxonomic classification.</title>
        <authorList>
            <person name="Goeker M."/>
        </authorList>
    </citation>
    <scope>NUCLEOTIDE SEQUENCE [LARGE SCALE GENOMIC DNA]</scope>
    <source>
        <strain evidence="2 3">DSM 102865</strain>
    </source>
</reference>
<proteinExistence type="predicted"/>
<dbReference type="Proteomes" id="UP001179181">
    <property type="component" value="Unassembled WGS sequence"/>
</dbReference>
<organism evidence="2 3">
    <name type="scientific">Dyadobacter arcticus</name>
    <dbReference type="NCBI Taxonomy" id="1078754"/>
    <lineage>
        <taxon>Bacteria</taxon>
        <taxon>Pseudomonadati</taxon>
        <taxon>Bacteroidota</taxon>
        <taxon>Cytophagia</taxon>
        <taxon>Cytophagales</taxon>
        <taxon>Spirosomataceae</taxon>
        <taxon>Dyadobacter</taxon>
    </lineage>
</organism>
<dbReference type="InterPro" id="IPR012296">
    <property type="entry name" value="Nuclease_put_TT1808"/>
</dbReference>
<dbReference type="GO" id="GO:0004519">
    <property type="term" value="F:endonuclease activity"/>
    <property type="evidence" value="ECO:0007669"/>
    <property type="project" value="UniProtKB-KW"/>
</dbReference>
<evidence type="ECO:0000259" key="1">
    <source>
        <dbReference type="Pfam" id="PF05685"/>
    </source>
</evidence>
<dbReference type="InterPro" id="IPR011335">
    <property type="entry name" value="Restrct_endonuc-II-like"/>
</dbReference>
<evidence type="ECO:0000313" key="3">
    <source>
        <dbReference type="Proteomes" id="UP001179181"/>
    </source>
</evidence>
<keyword evidence="2" id="KW-0255">Endonuclease</keyword>
<dbReference type="Pfam" id="PF05685">
    <property type="entry name" value="Uma2"/>
    <property type="match status" value="1"/>
</dbReference>
<dbReference type="PANTHER" id="PTHR34107:SF4">
    <property type="entry name" value="SLL1222 PROTEIN"/>
    <property type="match status" value="1"/>
</dbReference>
<accession>A0ABX0UGF6</accession>
<comment type="caution">
    <text evidence="2">The sequence shown here is derived from an EMBL/GenBank/DDBJ whole genome shotgun (WGS) entry which is preliminary data.</text>
</comment>
<protein>
    <submittedName>
        <fullName evidence="2">Uma2 family endonuclease</fullName>
    </submittedName>
</protein>
<keyword evidence="2" id="KW-0540">Nuclease</keyword>
<name>A0ABX0UGF6_9BACT</name>
<dbReference type="PANTHER" id="PTHR34107">
    <property type="entry name" value="SLL0198 PROTEIN-RELATED"/>
    <property type="match status" value="1"/>
</dbReference>
<evidence type="ECO:0000313" key="2">
    <source>
        <dbReference type="EMBL" id="NIJ52081.1"/>
    </source>
</evidence>
<dbReference type="SUPFAM" id="SSF52980">
    <property type="entry name" value="Restriction endonuclease-like"/>
    <property type="match status" value="1"/>
</dbReference>
<keyword evidence="2" id="KW-0378">Hydrolase</keyword>